<reference evidence="1 2" key="1">
    <citation type="journal article" date="2011" name="Front. Microbiol.">
        <title>Two Strains of Crocosphaera watsonii with Highly Conserved Genomes are Distinguished by Strain-Specific Features.</title>
        <authorList>
            <person name="Bench S.R."/>
            <person name="Ilikchyan I.N."/>
            <person name="Tripp H.J."/>
            <person name="Zehr J.P."/>
        </authorList>
    </citation>
    <scope>NUCLEOTIDE SEQUENCE [LARGE SCALE GENOMIC DNA]</scope>
    <source>
        <strain evidence="1 2">WH 0003</strain>
    </source>
</reference>
<dbReference type="Pfam" id="PF05565">
    <property type="entry name" value="Sipho_Gp157"/>
    <property type="match status" value="1"/>
</dbReference>
<sequence length="185" mass="21753">MENKITESLPQLEEELQLIIAHIDSDTPEEREVAEEIFNEFLPRLESKIDAYIKVIKWRESLIEYQENEARRCEALAYQNKQTVQWLKSKLKAFMEQRVEQLGDKGKRLEGKLSKVSLCNNGGRPPIWINPELTSEDYPEEYKETRVHIDRNKIAEDAINYDEVRDDKGTLIAKVMPRGKHLRIK</sequence>
<proteinExistence type="predicted"/>
<dbReference type="AlphaFoldDB" id="G5J3B5"/>
<dbReference type="Proteomes" id="UP000003477">
    <property type="component" value="Unassembled WGS sequence"/>
</dbReference>
<dbReference type="InterPro" id="IPR008840">
    <property type="entry name" value="Sipho_Gp157"/>
</dbReference>
<dbReference type="PATRIC" id="fig|423471.3.peg.1866"/>
<evidence type="ECO:0000313" key="1">
    <source>
        <dbReference type="EMBL" id="EHJ13334.1"/>
    </source>
</evidence>
<organism evidence="1 2">
    <name type="scientific">Crocosphaera watsonii WH 0003</name>
    <dbReference type="NCBI Taxonomy" id="423471"/>
    <lineage>
        <taxon>Bacteria</taxon>
        <taxon>Bacillati</taxon>
        <taxon>Cyanobacteriota</taxon>
        <taxon>Cyanophyceae</taxon>
        <taxon>Oscillatoriophycideae</taxon>
        <taxon>Chroococcales</taxon>
        <taxon>Aphanothecaceae</taxon>
        <taxon>Crocosphaera</taxon>
    </lineage>
</organism>
<gene>
    <name evidence="1" type="ORF">CWATWH0003_1993</name>
</gene>
<dbReference type="EMBL" id="AESD01000308">
    <property type="protein sequence ID" value="EHJ13334.1"/>
    <property type="molecule type" value="Genomic_DNA"/>
</dbReference>
<name>G5J3B5_CROWT</name>
<evidence type="ECO:0000313" key="2">
    <source>
        <dbReference type="Proteomes" id="UP000003477"/>
    </source>
</evidence>
<comment type="caution">
    <text evidence="1">The sequence shown here is derived from an EMBL/GenBank/DDBJ whole genome shotgun (WGS) entry which is preliminary data.</text>
</comment>
<dbReference type="GeneID" id="88765722"/>
<protein>
    <submittedName>
        <fullName evidence="1">Uncharacterized protein</fullName>
    </submittedName>
</protein>
<accession>G5J3B5</accession>
<dbReference type="RefSeq" id="WP_007307660.1">
    <property type="nucleotide sequence ID" value="NZ_AESD01000308.1"/>
</dbReference>